<evidence type="ECO:0000256" key="9">
    <source>
        <dbReference type="PROSITE-ProRule" id="PRU00239"/>
    </source>
</evidence>
<protein>
    <submittedName>
        <fullName evidence="13">Calpain-13-like</fullName>
    </submittedName>
</protein>
<keyword evidence="5" id="KW-0378">Hydrolase</keyword>
<gene>
    <name evidence="13" type="primary">LOC103049048</name>
</gene>
<name>A0A9F3W1Q7_PYTBI</name>
<evidence type="ECO:0000256" key="7">
    <source>
        <dbReference type="ARBA" id="ARBA00022837"/>
    </source>
</evidence>
<dbReference type="SUPFAM" id="SSF47473">
    <property type="entry name" value="EF-hand"/>
    <property type="match status" value="1"/>
</dbReference>
<dbReference type="PANTHER" id="PTHR10183">
    <property type="entry name" value="CALPAIN"/>
    <property type="match status" value="1"/>
</dbReference>
<dbReference type="Gene3D" id="2.60.120.380">
    <property type="match status" value="1"/>
</dbReference>
<dbReference type="InterPro" id="IPR036213">
    <property type="entry name" value="Calpain_III_sf"/>
</dbReference>
<dbReference type="Gene3D" id="3.90.70.10">
    <property type="entry name" value="Cysteine proteinases"/>
    <property type="match status" value="1"/>
</dbReference>
<keyword evidence="3" id="KW-0479">Metal-binding</keyword>
<dbReference type="AlphaFoldDB" id="A0A9F3W1Q7"/>
<accession>A0A9F3W1Q7</accession>
<feature type="active site" evidence="8">
    <location>
        <position position="52"/>
    </location>
</feature>
<dbReference type="CDD" id="cd16195">
    <property type="entry name" value="EFh_PEF_CAPN13_14"/>
    <property type="match status" value="1"/>
</dbReference>
<dbReference type="InterPro" id="IPR038765">
    <property type="entry name" value="Papain-like_cys_pep_sf"/>
</dbReference>
<reference evidence="13" key="1">
    <citation type="submission" date="2025-08" db="UniProtKB">
        <authorList>
            <consortium name="RefSeq"/>
        </authorList>
    </citation>
    <scope>IDENTIFICATION</scope>
    <source>
        <tissue evidence="13">Liver</tissue>
    </source>
</reference>
<evidence type="ECO:0000313" key="12">
    <source>
        <dbReference type="Proteomes" id="UP000695026"/>
    </source>
</evidence>
<evidence type="ECO:0000256" key="3">
    <source>
        <dbReference type="ARBA" id="ARBA00022723"/>
    </source>
</evidence>
<dbReference type="InterPro" id="IPR054069">
    <property type="entry name" value="CAPN3/13-like_C_EFh"/>
</dbReference>
<dbReference type="PRINTS" id="PR00704">
    <property type="entry name" value="CALPAIN"/>
</dbReference>
<dbReference type="InterPro" id="IPR018247">
    <property type="entry name" value="EF_Hand_1_Ca_BS"/>
</dbReference>
<dbReference type="InterPro" id="IPR011992">
    <property type="entry name" value="EF-hand-dom_pair"/>
</dbReference>
<keyword evidence="2" id="KW-0645">Protease</keyword>
<evidence type="ECO:0000256" key="2">
    <source>
        <dbReference type="ARBA" id="ARBA00022670"/>
    </source>
</evidence>
<dbReference type="InterPro" id="IPR002048">
    <property type="entry name" value="EF_hand_dom"/>
</dbReference>
<comment type="similarity">
    <text evidence="1">Belongs to the peptidase C2 family.</text>
</comment>
<evidence type="ECO:0000256" key="5">
    <source>
        <dbReference type="ARBA" id="ARBA00022801"/>
    </source>
</evidence>
<keyword evidence="12" id="KW-1185">Reference proteome</keyword>
<dbReference type="Pfam" id="PF00648">
    <property type="entry name" value="Peptidase_C2"/>
    <property type="match status" value="1"/>
</dbReference>
<feature type="active site" evidence="8">
    <location>
        <position position="28"/>
    </location>
</feature>
<dbReference type="InterPro" id="IPR022684">
    <property type="entry name" value="Calpain_cysteine_protease"/>
</dbReference>
<feature type="non-terminal residue" evidence="13">
    <location>
        <position position="439"/>
    </location>
</feature>
<keyword evidence="4" id="KW-0677">Repeat</keyword>
<sequence>MFSSKTVLLPIQKTQVGPVLKDGIVQQHVYTVTDAREVPYMNTKEHLIKIWNPWGSMEWNGAWSDDSVEWDRVPQQFKTEFYVNRVDGEFWMSFKDFKDNFSSLFVCNNTPTFLDFGEESNTSWSVVKYINQFSPEGSNYLSALSRNHQYSIKIPEFMMRRDNVVVALTQTPANNSQKLVPIGYCIEKDELQGRTTVHNTQLALTRDVTYSHLLNPGDYIIIPIALPQSQESNFLLRIFLKSQDDLREPNTGPSSVVTKRMLKWNPDNYENIFLRYAYQNSYLDASQLQRILNEVLLKDLMAGLGTGDGFSFDSCKSLLALMDINANGKLSLQEFESLWITFKKYEDVFRREDENNVGFLNVSNFRRVVQETGLSVSDKLLQLLVMRYGDFAQRINFPDFLCCMFRLETMAKAFHNLSKDKGRICFTEDEVSGTFFFFL</sequence>
<feature type="domain" description="Calpain catalytic" evidence="10">
    <location>
        <begin position="23"/>
        <end position="110"/>
    </location>
</feature>
<dbReference type="OMA" id="TEMEWIN"/>
<dbReference type="Pfam" id="PF01067">
    <property type="entry name" value="Calpain_III"/>
    <property type="match status" value="1"/>
</dbReference>
<keyword evidence="7" id="KW-0106">Calcium</keyword>
<dbReference type="RefSeq" id="XP_015746311.2">
    <property type="nucleotide sequence ID" value="XM_015890825.2"/>
</dbReference>
<comment type="caution">
    <text evidence="9">Lacks conserved residue(s) required for the propagation of feature annotation.</text>
</comment>
<dbReference type="GO" id="GO:0005737">
    <property type="term" value="C:cytoplasm"/>
    <property type="evidence" value="ECO:0007669"/>
    <property type="project" value="TreeGrafter"/>
</dbReference>
<dbReference type="PROSITE" id="PS50203">
    <property type="entry name" value="CALPAIN_CAT"/>
    <property type="match status" value="1"/>
</dbReference>
<dbReference type="SUPFAM" id="SSF49758">
    <property type="entry name" value="Calpain large subunit, middle domain (domain III)"/>
    <property type="match status" value="1"/>
</dbReference>
<dbReference type="InterPro" id="IPR001300">
    <property type="entry name" value="Peptidase_C2_calpain_cat"/>
</dbReference>
<evidence type="ECO:0000259" key="10">
    <source>
        <dbReference type="PROSITE" id="PS50203"/>
    </source>
</evidence>
<dbReference type="PANTHER" id="PTHR10183:SF333">
    <property type="entry name" value="CALPAIN-13"/>
    <property type="match status" value="1"/>
</dbReference>
<dbReference type="KEGG" id="pbi:103049048"/>
<dbReference type="InterPro" id="IPR022683">
    <property type="entry name" value="Calpain_III"/>
</dbReference>
<dbReference type="Proteomes" id="UP000695026">
    <property type="component" value="Unplaced"/>
</dbReference>
<evidence type="ECO:0000313" key="13">
    <source>
        <dbReference type="RefSeq" id="XP_015746311.2"/>
    </source>
</evidence>
<dbReference type="GeneID" id="103049048"/>
<dbReference type="OrthoDB" id="424753at2759"/>
<evidence type="ECO:0000256" key="6">
    <source>
        <dbReference type="ARBA" id="ARBA00022807"/>
    </source>
</evidence>
<dbReference type="InterPro" id="IPR022682">
    <property type="entry name" value="Calpain_domain_III"/>
</dbReference>
<evidence type="ECO:0000259" key="11">
    <source>
        <dbReference type="PROSITE" id="PS50222"/>
    </source>
</evidence>
<dbReference type="PROSITE" id="PS50222">
    <property type="entry name" value="EF_HAND_2"/>
    <property type="match status" value="1"/>
</dbReference>
<dbReference type="SMART" id="SM00720">
    <property type="entry name" value="calpain_III"/>
    <property type="match status" value="1"/>
</dbReference>
<dbReference type="GO" id="GO:0004198">
    <property type="term" value="F:calcium-dependent cysteine-type endopeptidase activity"/>
    <property type="evidence" value="ECO:0007669"/>
    <property type="project" value="InterPro"/>
</dbReference>
<dbReference type="SUPFAM" id="SSF54001">
    <property type="entry name" value="Cysteine proteinases"/>
    <property type="match status" value="1"/>
</dbReference>
<organism evidence="12 13">
    <name type="scientific">Python bivittatus</name>
    <name type="common">Burmese python</name>
    <name type="synonym">Python molurus bivittatus</name>
    <dbReference type="NCBI Taxonomy" id="176946"/>
    <lineage>
        <taxon>Eukaryota</taxon>
        <taxon>Metazoa</taxon>
        <taxon>Chordata</taxon>
        <taxon>Craniata</taxon>
        <taxon>Vertebrata</taxon>
        <taxon>Euteleostomi</taxon>
        <taxon>Lepidosauria</taxon>
        <taxon>Squamata</taxon>
        <taxon>Bifurcata</taxon>
        <taxon>Unidentata</taxon>
        <taxon>Episquamata</taxon>
        <taxon>Toxicofera</taxon>
        <taxon>Serpentes</taxon>
        <taxon>Henophidia</taxon>
        <taxon>Pythonidae</taxon>
        <taxon>Python</taxon>
    </lineage>
</organism>
<feature type="domain" description="EF-hand" evidence="11">
    <location>
        <begin position="310"/>
        <end position="345"/>
    </location>
</feature>
<dbReference type="FunFam" id="3.90.70.10:FF:000114">
    <property type="entry name" value="Calpain a"/>
    <property type="match status" value="1"/>
</dbReference>
<evidence type="ECO:0000256" key="4">
    <source>
        <dbReference type="ARBA" id="ARBA00022737"/>
    </source>
</evidence>
<dbReference type="PROSITE" id="PS00018">
    <property type="entry name" value="EF_HAND_1"/>
    <property type="match status" value="1"/>
</dbReference>
<evidence type="ECO:0000256" key="8">
    <source>
        <dbReference type="PIRSR" id="PIRSR622684-1"/>
    </source>
</evidence>
<dbReference type="Gene3D" id="1.10.238.10">
    <property type="entry name" value="EF-hand"/>
    <property type="match status" value="1"/>
</dbReference>
<proteinExistence type="inferred from homology"/>
<evidence type="ECO:0000256" key="1">
    <source>
        <dbReference type="ARBA" id="ARBA00007623"/>
    </source>
</evidence>
<dbReference type="GO" id="GO:0006508">
    <property type="term" value="P:proteolysis"/>
    <property type="evidence" value="ECO:0007669"/>
    <property type="project" value="UniProtKB-KW"/>
</dbReference>
<keyword evidence="6" id="KW-0788">Thiol protease</keyword>
<dbReference type="Pfam" id="PF21875">
    <property type="entry name" value="CAPN13-like_C_EFh"/>
    <property type="match status" value="1"/>
</dbReference>
<dbReference type="GO" id="GO:0005509">
    <property type="term" value="F:calcium ion binding"/>
    <property type="evidence" value="ECO:0007669"/>
    <property type="project" value="InterPro"/>
</dbReference>